<protein>
    <recommendedName>
        <fullName evidence="3">CxC1-like cysteine cluster associated with KDZ transposases domain-containing protein</fullName>
    </recommendedName>
</protein>
<reference evidence="1 2" key="1">
    <citation type="submission" date="2014-04" db="EMBL/GenBank/DDBJ databases">
        <authorList>
            <consortium name="DOE Joint Genome Institute"/>
            <person name="Kuo A."/>
            <person name="Kohler A."/>
            <person name="Nagy L.G."/>
            <person name="Floudas D."/>
            <person name="Copeland A."/>
            <person name="Barry K.W."/>
            <person name="Cichocki N."/>
            <person name="Veneault-Fourrey C."/>
            <person name="LaButti K."/>
            <person name="Lindquist E.A."/>
            <person name="Lipzen A."/>
            <person name="Lundell T."/>
            <person name="Morin E."/>
            <person name="Murat C."/>
            <person name="Sun H."/>
            <person name="Tunlid A."/>
            <person name="Henrissat B."/>
            <person name="Grigoriev I.V."/>
            <person name="Hibbett D.S."/>
            <person name="Martin F."/>
            <person name="Nordberg H.P."/>
            <person name="Cantor M.N."/>
            <person name="Hua S.X."/>
        </authorList>
    </citation>
    <scope>NUCLEOTIDE SEQUENCE [LARGE SCALE GENOMIC DNA]</scope>
    <source>
        <strain evidence="1 2">Foug A</strain>
    </source>
</reference>
<dbReference type="AlphaFoldDB" id="A0A0C3DAY4"/>
<dbReference type="InParanoid" id="A0A0C3DAY4"/>
<keyword evidence="2" id="KW-1185">Reference proteome</keyword>
<reference evidence="2" key="2">
    <citation type="submission" date="2015-01" db="EMBL/GenBank/DDBJ databases">
        <title>Evolutionary Origins and Diversification of the Mycorrhizal Mutualists.</title>
        <authorList>
            <consortium name="DOE Joint Genome Institute"/>
            <consortium name="Mycorrhizal Genomics Consortium"/>
            <person name="Kohler A."/>
            <person name="Kuo A."/>
            <person name="Nagy L.G."/>
            <person name="Floudas D."/>
            <person name="Copeland A."/>
            <person name="Barry K.W."/>
            <person name="Cichocki N."/>
            <person name="Veneault-Fourrey C."/>
            <person name="LaButti K."/>
            <person name="Lindquist E.A."/>
            <person name="Lipzen A."/>
            <person name="Lundell T."/>
            <person name="Morin E."/>
            <person name="Murat C."/>
            <person name="Riley R."/>
            <person name="Ohm R."/>
            <person name="Sun H."/>
            <person name="Tunlid A."/>
            <person name="Henrissat B."/>
            <person name="Grigoriev I.V."/>
            <person name="Hibbett D.S."/>
            <person name="Martin F."/>
        </authorList>
    </citation>
    <scope>NUCLEOTIDE SEQUENCE [LARGE SCALE GENOMIC DNA]</scope>
    <source>
        <strain evidence="2">Foug A</strain>
    </source>
</reference>
<dbReference type="STRING" id="1036808.A0A0C3DAY4"/>
<accession>A0A0C3DAY4</accession>
<dbReference type="Proteomes" id="UP000053989">
    <property type="component" value="Unassembled WGS sequence"/>
</dbReference>
<dbReference type="HOGENOM" id="CLU_765388_0_0_1"/>
<evidence type="ECO:0000313" key="1">
    <source>
        <dbReference type="EMBL" id="KIM53539.1"/>
    </source>
</evidence>
<evidence type="ECO:0000313" key="2">
    <source>
        <dbReference type="Proteomes" id="UP000053989"/>
    </source>
</evidence>
<proteinExistence type="predicted"/>
<name>A0A0C3DAY4_9AGAM</name>
<organism evidence="1 2">
    <name type="scientific">Scleroderma citrinum Foug A</name>
    <dbReference type="NCBI Taxonomy" id="1036808"/>
    <lineage>
        <taxon>Eukaryota</taxon>
        <taxon>Fungi</taxon>
        <taxon>Dikarya</taxon>
        <taxon>Basidiomycota</taxon>
        <taxon>Agaricomycotina</taxon>
        <taxon>Agaricomycetes</taxon>
        <taxon>Agaricomycetidae</taxon>
        <taxon>Boletales</taxon>
        <taxon>Sclerodermatineae</taxon>
        <taxon>Sclerodermataceae</taxon>
        <taxon>Scleroderma</taxon>
    </lineage>
</organism>
<gene>
    <name evidence="1" type="ORF">SCLCIDRAFT_31812</name>
</gene>
<evidence type="ECO:0008006" key="3">
    <source>
        <dbReference type="Google" id="ProtNLM"/>
    </source>
</evidence>
<dbReference type="OrthoDB" id="2505969at2759"/>
<dbReference type="EMBL" id="KN822178">
    <property type="protein sequence ID" value="KIM53539.1"/>
    <property type="molecule type" value="Genomic_DNA"/>
</dbReference>
<sequence length="362" mass="40944">MVTIKARQLSQSQITSECLQRQQCYTAGLAGLSEESQSILADIQNPQGSESYDHNNTTDTAADALEYILGTLSQEDEDFAHVVWEVMGSQSHICRDHRTWQKRVKHVHANWTPFYPLLMLAFLKFHYPSEYSSSPLVDPTPSMYNFSLDSINIYMLESSINVPRAEDIASPVEALVLAGYLSPTPIFPTIAISISTLKLYHLLHLHKPSFSIKAYAKLICDLYKLQDEPELKYLCMLAFDGNNSLSQMTVAAGCQVGDQHIFHSDYFLDKDYVNLFTHEVTSRDTEDPDHDSGNNADASTPLWTQAVLKIGRQQLPMQRRRVGVYLKKPGYLLVLVVRGIIQWIVDMIQSGELSVIYTPYQT</sequence>